<dbReference type="InterPro" id="IPR003660">
    <property type="entry name" value="HAMP_dom"/>
</dbReference>
<evidence type="ECO:0000256" key="3">
    <source>
        <dbReference type="ARBA" id="ARBA00012438"/>
    </source>
</evidence>
<dbReference type="GO" id="GO:0005524">
    <property type="term" value="F:ATP binding"/>
    <property type="evidence" value="ECO:0007669"/>
    <property type="project" value="UniProtKB-KW"/>
</dbReference>
<dbReference type="InterPro" id="IPR004358">
    <property type="entry name" value="Sig_transdc_His_kin-like_C"/>
</dbReference>
<dbReference type="InterPro" id="IPR036890">
    <property type="entry name" value="HATPase_C_sf"/>
</dbReference>
<feature type="transmembrane region" description="Helical" evidence="11">
    <location>
        <begin position="12"/>
        <end position="32"/>
    </location>
</feature>
<dbReference type="Gene3D" id="6.10.340.10">
    <property type="match status" value="1"/>
</dbReference>
<comment type="catalytic activity">
    <reaction evidence="1">
        <text>ATP + protein L-histidine = ADP + protein N-phospho-L-histidine.</text>
        <dbReference type="EC" id="2.7.13.3"/>
    </reaction>
</comment>
<keyword evidence="4" id="KW-0597">Phosphoprotein</keyword>
<dbReference type="Pfam" id="PF00672">
    <property type="entry name" value="HAMP"/>
    <property type="match status" value="1"/>
</dbReference>
<feature type="domain" description="HAMP" evidence="13">
    <location>
        <begin position="193"/>
        <end position="245"/>
    </location>
</feature>
<evidence type="ECO:0000256" key="10">
    <source>
        <dbReference type="SAM" id="Coils"/>
    </source>
</evidence>
<dbReference type="InterPro" id="IPR003661">
    <property type="entry name" value="HisK_dim/P_dom"/>
</dbReference>
<evidence type="ECO:0000256" key="6">
    <source>
        <dbReference type="ARBA" id="ARBA00022741"/>
    </source>
</evidence>
<dbReference type="PROSITE" id="PS50109">
    <property type="entry name" value="HIS_KIN"/>
    <property type="match status" value="1"/>
</dbReference>
<dbReference type="STRING" id="1246637.MTBBW1_2120012"/>
<proteinExistence type="predicted"/>
<dbReference type="RefSeq" id="WP_080807547.1">
    <property type="nucleotide sequence ID" value="NZ_LT828557.1"/>
</dbReference>
<evidence type="ECO:0000256" key="2">
    <source>
        <dbReference type="ARBA" id="ARBA00004370"/>
    </source>
</evidence>
<dbReference type="Gene3D" id="3.30.565.10">
    <property type="entry name" value="Histidine kinase-like ATPase, C-terminal domain"/>
    <property type="match status" value="1"/>
</dbReference>
<dbReference type="AlphaFoldDB" id="A0A1W1HCD6"/>
<dbReference type="OrthoDB" id="45683at2"/>
<dbReference type="EC" id="2.7.13.3" evidence="3"/>
<dbReference type="InterPro" id="IPR005467">
    <property type="entry name" value="His_kinase_dom"/>
</dbReference>
<keyword evidence="11" id="KW-0472">Membrane</keyword>
<keyword evidence="7 14" id="KW-0418">Kinase</keyword>
<evidence type="ECO:0000256" key="4">
    <source>
        <dbReference type="ARBA" id="ARBA00022553"/>
    </source>
</evidence>
<dbReference type="Gene3D" id="1.10.287.130">
    <property type="match status" value="1"/>
</dbReference>
<evidence type="ECO:0000259" key="12">
    <source>
        <dbReference type="PROSITE" id="PS50109"/>
    </source>
</evidence>
<keyword evidence="11" id="KW-1133">Transmembrane helix</keyword>
<dbReference type="CDD" id="cd00082">
    <property type="entry name" value="HisKA"/>
    <property type="match status" value="1"/>
</dbReference>
<feature type="coiled-coil region" evidence="10">
    <location>
        <begin position="254"/>
        <end position="320"/>
    </location>
</feature>
<reference evidence="14 15" key="1">
    <citation type="submission" date="2017-03" db="EMBL/GenBank/DDBJ databases">
        <authorList>
            <person name="Afonso C.L."/>
            <person name="Miller P.J."/>
            <person name="Scott M.A."/>
            <person name="Spackman E."/>
            <person name="Goraichik I."/>
            <person name="Dimitrov K.M."/>
            <person name="Suarez D.L."/>
            <person name="Swayne D.E."/>
        </authorList>
    </citation>
    <scope>NUCLEOTIDE SEQUENCE [LARGE SCALE GENOMIC DNA]</scope>
    <source>
        <strain evidence="14">PRJEB14757</strain>
    </source>
</reference>
<evidence type="ECO:0000313" key="15">
    <source>
        <dbReference type="Proteomes" id="UP000191931"/>
    </source>
</evidence>
<dbReference type="Proteomes" id="UP000191931">
    <property type="component" value="Unassembled WGS sequence"/>
</dbReference>
<dbReference type="EMBL" id="FWEV01000127">
    <property type="protein sequence ID" value="SLM30103.1"/>
    <property type="molecule type" value="Genomic_DNA"/>
</dbReference>
<feature type="domain" description="Histidine kinase" evidence="12">
    <location>
        <begin position="329"/>
        <end position="556"/>
    </location>
</feature>
<keyword evidence="10" id="KW-0175">Coiled coil</keyword>
<dbReference type="InterPro" id="IPR036097">
    <property type="entry name" value="HisK_dim/P_sf"/>
</dbReference>
<organism evidence="14 15">
    <name type="scientific">Desulfamplus magnetovallimortis</name>
    <dbReference type="NCBI Taxonomy" id="1246637"/>
    <lineage>
        <taxon>Bacteria</taxon>
        <taxon>Pseudomonadati</taxon>
        <taxon>Thermodesulfobacteriota</taxon>
        <taxon>Desulfobacteria</taxon>
        <taxon>Desulfobacterales</taxon>
        <taxon>Desulfobacteraceae</taxon>
        <taxon>Desulfamplus</taxon>
    </lineage>
</organism>
<evidence type="ECO:0000256" key="7">
    <source>
        <dbReference type="ARBA" id="ARBA00022777"/>
    </source>
</evidence>
<keyword evidence="6" id="KW-0547">Nucleotide-binding</keyword>
<dbReference type="CDD" id="cd06225">
    <property type="entry name" value="HAMP"/>
    <property type="match status" value="1"/>
</dbReference>
<dbReference type="PANTHER" id="PTHR43065">
    <property type="entry name" value="SENSOR HISTIDINE KINASE"/>
    <property type="match status" value="1"/>
</dbReference>
<dbReference type="Pfam" id="PF02518">
    <property type="entry name" value="HATPase_c"/>
    <property type="match status" value="1"/>
</dbReference>
<accession>A0A1W1HCD6</accession>
<evidence type="ECO:0000256" key="8">
    <source>
        <dbReference type="ARBA" id="ARBA00022840"/>
    </source>
</evidence>
<keyword evidence="8" id="KW-0067">ATP-binding</keyword>
<dbReference type="InterPro" id="IPR003594">
    <property type="entry name" value="HATPase_dom"/>
</dbReference>
<name>A0A1W1HCD6_9BACT</name>
<dbReference type="SMART" id="SM00304">
    <property type="entry name" value="HAMP"/>
    <property type="match status" value="1"/>
</dbReference>
<evidence type="ECO:0000256" key="5">
    <source>
        <dbReference type="ARBA" id="ARBA00022679"/>
    </source>
</evidence>
<gene>
    <name evidence="14" type="ORF">MTBBW1_2120012</name>
</gene>
<evidence type="ECO:0000256" key="1">
    <source>
        <dbReference type="ARBA" id="ARBA00000085"/>
    </source>
</evidence>
<evidence type="ECO:0000313" key="14">
    <source>
        <dbReference type="EMBL" id="SLM30103.1"/>
    </source>
</evidence>
<keyword evidence="9" id="KW-0902">Two-component regulatory system</keyword>
<dbReference type="GO" id="GO:0000155">
    <property type="term" value="F:phosphorelay sensor kinase activity"/>
    <property type="evidence" value="ECO:0007669"/>
    <property type="project" value="InterPro"/>
</dbReference>
<dbReference type="GO" id="GO:0016020">
    <property type="term" value="C:membrane"/>
    <property type="evidence" value="ECO:0007669"/>
    <property type="project" value="UniProtKB-SubCell"/>
</dbReference>
<dbReference type="SUPFAM" id="SSF55874">
    <property type="entry name" value="ATPase domain of HSP90 chaperone/DNA topoisomerase II/histidine kinase"/>
    <property type="match status" value="1"/>
</dbReference>
<dbReference type="SUPFAM" id="SSF47384">
    <property type="entry name" value="Homodimeric domain of signal transducing histidine kinase"/>
    <property type="match status" value="1"/>
</dbReference>
<dbReference type="PROSITE" id="PS50885">
    <property type="entry name" value="HAMP"/>
    <property type="match status" value="1"/>
</dbReference>
<dbReference type="PANTHER" id="PTHR43065:SF46">
    <property type="entry name" value="C4-DICARBOXYLATE TRANSPORT SENSOR PROTEIN DCTB"/>
    <property type="match status" value="1"/>
</dbReference>
<evidence type="ECO:0000259" key="13">
    <source>
        <dbReference type="PROSITE" id="PS50885"/>
    </source>
</evidence>
<evidence type="ECO:0000256" key="11">
    <source>
        <dbReference type="SAM" id="Phobius"/>
    </source>
</evidence>
<sequence length="577" mass="66070">MKLKSLRLKISAAIMVTCILISLSIAAAMYPFELERRQARLRNIHLLLHAVFDQKKDELANEIYADQKEALEISLEEIQRLENIETLFVYDHEGKMKASALSENFTIPDAIKSIDNIDTSSNFTRFSKKQYNQKNYAEFFSSIEVIGINVGYIRILYDLKTFQQESRMIFLFFAVLCLALLCIIILLNFFLTRSVILPASKLRNAMSALQEGDFGTQVTISSQDEIGQMAVAFNEMSQRLHRQHADLTSAIATKDAYALELKKSNRKLEQLNLNLENMVQERTIELSKSNKKLQEEIEERQMAYRKKEELEQRLARSKKMEALGLLAGGVAHDLNNVLSGVVSYPDLLLLDLEESDPMYKPVLTIKDSGIKAAAIVQDLLTLARRGVVIDELLNLNRVLKEYIMSPEHNKIQMYHNNIVIETNFQNDLLNIKGSPLHLKKSIMNLVSNAAEAQPDGGTIRISTYNRYVDMPIRGYEHVDEGDYVVLEVRDFGVGISEKDQERIFEPFYTKKTMGRSGTGLGMAVVWGTMQDHNGYINIKSKMNQGTTFELFFRQQGRYCPRRLKFRCSQVIWEITKL</sequence>
<evidence type="ECO:0000256" key="9">
    <source>
        <dbReference type="ARBA" id="ARBA00023012"/>
    </source>
</evidence>
<comment type="subcellular location">
    <subcellularLocation>
        <location evidence="2">Membrane</location>
    </subcellularLocation>
</comment>
<dbReference type="SMART" id="SM00387">
    <property type="entry name" value="HATPase_c"/>
    <property type="match status" value="1"/>
</dbReference>
<protein>
    <recommendedName>
        <fullName evidence="3">histidine kinase</fullName>
        <ecNumber evidence="3">2.7.13.3</ecNumber>
    </recommendedName>
</protein>
<keyword evidence="11" id="KW-0812">Transmembrane</keyword>
<dbReference type="PRINTS" id="PR00344">
    <property type="entry name" value="BCTRLSENSOR"/>
</dbReference>
<dbReference type="SUPFAM" id="SSF158472">
    <property type="entry name" value="HAMP domain-like"/>
    <property type="match status" value="1"/>
</dbReference>
<feature type="transmembrane region" description="Helical" evidence="11">
    <location>
        <begin position="169"/>
        <end position="191"/>
    </location>
</feature>
<keyword evidence="15" id="KW-1185">Reference proteome</keyword>
<keyword evidence="5 14" id="KW-0808">Transferase</keyword>